<gene>
    <name evidence="4" type="ORF">FE784_18625</name>
</gene>
<evidence type="ECO:0000313" key="5">
    <source>
        <dbReference type="Proteomes" id="UP000307943"/>
    </source>
</evidence>
<comment type="caution">
    <text evidence="4">The sequence shown here is derived from an EMBL/GenBank/DDBJ whole genome shotgun (WGS) entry which is preliminary data.</text>
</comment>
<keyword evidence="2" id="KW-0472">Membrane</keyword>
<accession>A0A5C4T8Y8</accession>
<proteinExistence type="predicted"/>
<keyword evidence="5" id="KW-1185">Reference proteome</keyword>
<feature type="chain" id="PRO_5022687032" evidence="3">
    <location>
        <begin position="21"/>
        <end position="150"/>
    </location>
</feature>
<keyword evidence="2" id="KW-1133">Transmembrane helix</keyword>
<keyword evidence="3" id="KW-0732">Signal</keyword>
<dbReference type="AlphaFoldDB" id="A0A5C4T8Y8"/>
<dbReference type="RefSeq" id="WP_139603731.1">
    <property type="nucleotide sequence ID" value="NZ_VDCQ01000025.1"/>
</dbReference>
<reference evidence="4 5" key="1">
    <citation type="submission" date="2019-05" db="EMBL/GenBank/DDBJ databases">
        <title>We sequenced the genome of Paenibacillus hemerocallicola KCTC 33185 for further insight into its adaptation and study the phylogeny of Paenibacillus.</title>
        <authorList>
            <person name="Narsing Rao M.P."/>
        </authorList>
    </citation>
    <scope>NUCLEOTIDE SEQUENCE [LARGE SCALE GENOMIC DNA]</scope>
    <source>
        <strain evidence="4 5">KCTC 33185</strain>
    </source>
</reference>
<dbReference type="Proteomes" id="UP000307943">
    <property type="component" value="Unassembled WGS sequence"/>
</dbReference>
<feature type="transmembrane region" description="Helical" evidence="2">
    <location>
        <begin position="90"/>
        <end position="111"/>
    </location>
</feature>
<dbReference type="OrthoDB" id="2664762at2"/>
<feature type="transmembrane region" description="Helical" evidence="2">
    <location>
        <begin position="123"/>
        <end position="143"/>
    </location>
</feature>
<organism evidence="4 5">
    <name type="scientific">Paenibacillus hemerocallicola</name>
    <dbReference type="NCBI Taxonomy" id="1172614"/>
    <lineage>
        <taxon>Bacteria</taxon>
        <taxon>Bacillati</taxon>
        <taxon>Bacillota</taxon>
        <taxon>Bacilli</taxon>
        <taxon>Bacillales</taxon>
        <taxon>Paenibacillaceae</taxon>
        <taxon>Paenibacillus</taxon>
    </lineage>
</organism>
<dbReference type="EMBL" id="VDCQ01000025">
    <property type="protein sequence ID" value="TNJ64857.1"/>
    <property type="molecule type" value="Genomic_DNA"/>
</dbReference>
<sequence length="150" mass="16345">MRTFFAMLLLLPLLFGNASATVHSEPYDIHEESEQSGTFEPFKRGGSFRSPRQGYNPGIGTPARTTPTRPDNAARNPATPRTTPAPRTGFGGFFGGLFGGLALGTILGSLFNPFSGFSLGFPVLSLVSLALWLVVIFAVVRFFRRRRKGY</sequence>
<feature type="compositionally biased region" description="Low complexity" evidence="1">
    <location>
        <begin position="73"/>
        <end position="87"/>
    </location>
</feature>
<keyword evidence="2" id="KW-0812">Transmembrane</keyword>
<evidence type="ECO:0000256" key="2">
    <source>
        <dbReference type="SAM" id="Phobius"/>
    </source>
</evidence>
<protein>
    <submittedName>
        <fullName evidence="4">Uncharacterized protein</fullName>
    </submittedName>
</protein>
<feature type="region of interest" description="Disordered" evidence="1">
    <location>
        <begin position="28"/>
        <end position="87"/>
    </location>
</feature>
<evidence type="ECO:0000256" key="1">
    <source>
        <dbReference type="SAM" id="MobiDB-lite"/>
    </source>
</evidence>
<feature type="signal peptide" evidence="3">
    <location>
        <begin position="1"/>
        <end position="20"/>
    </location>
</feature>
<evidence type="ECO:0000313" key="4">
    <source>
        <dbReference type="EMBL" id="TNJ64857.1"/>
    </source>
</evidence>
<name>A0A5C4T8Y8_9BACL</name>
<evidence type="ECO:0000256" key="3">
    <source>
        <dbReference type="SAM" id="SignalP"/>
    </source>
</evidence>